<feature type="transmembrane region" description="Helical" evidence="7">
    <location>
        <begin position="128"/>
        <end position="146"/>
    </location>
</feature>
<keyword evidence="10" id="KW-1185">Reference proteome</keyword>
<feature type="transmembrane region" description="Helical" evidence="7">
    <location>
        <begin position="50"/>
        <end position="76"/>
    </location>
</feature>
<reference evidence="9 10" key="1">
    <citation type="submission" date="2019-04" db="EMBL/GenBank/DDBJ databases">
        <title>Herbidospora sp. NEAU-GS14.nov., a novel actinomycete isolated from soil.</title>
        <authorList>
            <person name="Han L."/>
        </authorList>
    </citation>
    <scope>NUCLEOTIDE SEQUENCE [LARGE SCALE GENOMIC DNA]</scope>
    <source>
        <strain evidence="9 10">NEAU-GS14</strain>
    </source>
</reference>
<feature type="transmembrane region" description="Helical" evidence="7">
    <location>
        <begin position="212"/>
        <end position="231"/>
    </location>
</feature>
<evidence type="ECO:0000256" key="3">
    <source>
        <dbReference type="ARBA" id="ARBA00022475"/>
    </source>
</evidence>
<evidence type="ECO:0000313" key="10">
    <source>
        <dbReference type="Proteomes" id="UP000308705"/>
    </source>
</evidence>
<evidence type="ECO:0000256" key="6">
    <source>
        <dbReference type="ARBA" id="ARBA00023136"/>
    </source>
</evidence>
<protein>
    <submittedName>
        <fullName evidence="9">Acyltransferase</fullName>
    </submittedName>
</protein>
<dbReference type="AlphaFoldDB" id="A0A4U3MMS0"/>
<dbReference type="EMBL" id="SZQA01000007">
    <property type="protein sequence ID" value="TKK89286.1"/>
    <property type="molecule type" value="Genomic_DNA"/>
</dbReference>
<gene>
    <name evidence="9" type="ORF">FDA94_10150</name>
</gene>
<feature type="transmembrane region" description="Helical" evidence="7">
    <location>
        <begin position="183"/>
        <end position="200"/>
    </location>
</feature>
<evidence type="ECO:0000256" key="5">
    <source>
        <dbReference type="ARBA" id="ARBA00022989"/>
    </source>
</evidence>
<proteinExistence type="inferred from homology"/>
<keyword evidence="9" id="KW-0808">Transferase</keyword>
<comment type="caution">
    <text evidence="9">The sequence shown here is derived from an EMBL/GenBank/DDBJ whole genome shotgun (WGS) entry which is preliminary data.</text>
</comment>
<comment type="subcellular location">
    <subcellularLocation>
        <location evidence="1">Cell membrane</location>
        <topology evidence="1">Multi-pass membrane protein</topology>
    </subcellularLocation>
</comment>
<name>A0A4U3MMS0_9ACTN</name>
<keyword evidence="9" id="KW-0012">Acyltransferase</keyword>
<keyword evidence="5 7" id="KW-1133">Transmembrane helix</keyword>
<sequence>MAAMETRQRAIWADAAKGVCILLVVLWHTVSKSHLRIDWTSAGPFPALWGVFGDALMTLRMPLFFTISGMFALSAYRKPWGQVIRSRVARFLYLYLAWMLVHTAIFWFTPAFDTLSARSAGEFAEQLLITPPNLWYLYALAVYFAAAKLLHRIPVPVILGAAALLAVVTAAGVFDTPGNRGSLLQNFVFFLMGLHLRPWAERVAQTTTWRRTAIVGLVYGAALAAMLLLSAQRIPTVWTLVSLLATVFGLSAAPLLGRLTLIGEGLAWLGRRTLPIYVVHMPLLAVLHTTTSGLLDEAPLVVAALYPAAVTAALVTTCLLIDRVLPAWLTDLPERRREPALTS</sequence>
<dbReference type="Proteomes" id="UP000308705">
    <property type="component" value="Unassembled WGS sequence"/>
</dbReference>
<dbReference type="GO" id="GO:0016413">
    <property type="term" value="F:O-acetyltransferase activity"/>
    <property type="evidence" value="ECO:0007669"/>
    <property type="project" value="TreeGrafter"/>
</dbReference>
<evidence type="ECO:0000256" key="7">
    <source>
        <dbReference type="SAM" id="Phobius"/>
    </source>
</evidence>
<dbReference type="PANTHER" id="PTHR40074:SF2">
    <property type="entry name" value="O-ACETYLTRANSFERASE WECH"/>
    <property type="match status" value="1"/>
</dbReference>
<evidence type="ECO:0000256" key="4">
    <source>
        <dbReference type="ARBA" id="ARBA00022692"/>
    </source>
</evidence>
<feature type="transmembrane region" description="Helical" evidence="7">
    <location>
        <begin position="12"/>
        <end position="30"/>
    </location>
</feature>
<feature type="transmembrane region" description="Helical" evidence="7">
    <location>
        <begin position="153"/>
        <end position="171"/>
    </location>
</feature>
<evidence type="ECO:0000256" key="1">
    <source>
        <dbReference type="ARBA" id="ARBA00004651"/>
    </source>
</evidence>
<keyword evidence="6 7" id="KW-0472">Membrane</keyword>
<evidence type="ECO:0000313" key="9">
    <source>
        <dbReference type="EMBL" id="TKK89286.1"/>
    </source>
</evidence>
<dbReference type="InterPro" id="IPR002656">
    <property type="entry name" value="Acyl_transf_3_dom"/>
</dbReference>
<accession>A0A4U3MMS0</accession>
<feature type="transmembrane region" description="Helical" evidence="7">
    <location>
        <begin position="301"/>
        <end position="321"/>
    </location>
</feature>
<evidence type="ECO:0000259" key="8">
    <source>
        <dbReference type="Pfam" id="PF01757"/>
    </source>
</evidence>
<keyword evidence="3" id="KW-1003">Cell membrane</keyword>
<feature type="transmembrane region" description="Helical" evidence="7">
    <location>
        <begin position="88"/>
        <end position="108"/>
    </location>
</feature>
<dbReference type="GO" id="GO:0005886">
    <property type="term" value="C:plasma membrane"/>
    <property type="evidence" value="ECO:0007669"/>
    <property type="project" value="UniProtKB-SubCell"/>
</dbReference>
<comment type="similarity">
    <text evidence="2">Belongs to the acyltransferase 3 family.</text>
</comment>
<feature type="transmembrane region" description="Helical" evidence="7">
    <location>
        <begin position="237"/>
        <end position="262"/>
    </location>
</feature>
<feature type="domain" description="Acyltransferase 3" evidence="8">
    <location>
        <begin position="12"/>
        <end position="316"/>
    </location>
</feature>
<dbReference type="GO" id="GO:0009246">
    <property type="term" value="P:enterobacterial common antigen biosynthetic process"/>
    <property type="evidence" value="ECO:0007669"/>
    <property type="project" value="TreeGrafter"/>
</dbReference>
<dbReference type="OrthoDB" id="9811476at2"/>
<organism evidence="9 10">
    <name type="scientific">Herbidospora galbida</name>
    <dbReference type="NCBI Taxonomy" id="2575442"/>
    <lineage>
        <taxon>Bacteria</taxon>
        <taxon>Bacillati</taxon>
        <taxon>Actinomycetota</taxon>
        <taxon>Actinomycetes</taxon>
        <taxon>Streptosporangiales</taxon>
        <taxon>Streptosporangiaceae</taxon>
        <taxon>Herbidospora</taxon>
    </lineage>
</organism>
<evidence type="ECO:0000256" key="2">
    <source>
        <dbReference type="ARBA" id="ARBA00007400"/>
    </source>
</evidence>
<feature type="transmembrane region" description="Helical" evidence="7">
    <location>
        <begin position="274"/>
        <end position="295"/>
    </location>
</feature>
<dbReference type="PANTHER" id="PTHR40074">
    <property type="entry name" value="O-ACETYLTRANSFERASE WECH"/>
    <property type="match status" value="1"/>
</dbReference>
<keyword evidence="4 7" id="KW-0812">Transmembrane</keyword>
<dbReference type="Pfam" id="PF01757">
    <property type="entry name" value="Acyl_transf_3"/>
    <property type="match status" value="1"/>
</dbReference>